<keyword evidence="1" id="KW-0677">Repeat</keyword>
<dbReference type="InterPro" id="IPR036770">
    <property type="entry name" value="Ankyrin_rpt-contain_sf"/>
</dbReference>
<protein>
    <submittedName>
        <fullName evidence="6">Retinoic acid induced 14</fullName>
    </submittedName>
</protein>
<dbReference type="AlphaFoldDB" id="W5N3D3"/>
<organism evidence="6 7">
    <name type="scientific">Lepisosteus oculatus</name>
    <name type="common">Spotted gar</name>
    <dbReference type="NCBI Taxonomy" id="7918"/>
    <lineage>
        <taxon>Eukaryota</taxon>
        <taxon>Metazoa</taxon>
        <taxon>Chordata</taxon>
        <taxon>Craniata</taxon>
        <taxon>Vertebrata</taxon>
        <taxon>Euteleostomi</taxon>
        <taxon>Actinopterygii</taxon>
        <taxon>Neopterygii</taxon>
        <taxon>Holostei</taxon>
        <taxon>Semionotiformes</taxon>
        <taxon>Lepisosteidae</taxon>
        <taxon>Lepisosteus</taxon>
    </lineage>
</organism>
<dbReference type="Bgee" id="ENSLOCG00000012300">
    <property type="expression patterns" value="Expressed in muscle tissue and 13 other cell types or tissues"/>
</dbReference>
<evidence type="ECO:0000256" key="3">
    <source>
        <dbReference type="PROSITE-ProRule" id="PRU00023"/>
    </source>
</evidence>
<feature type="compositionally biased region" description="Polar residues" evidence="5">
    <location>
        <begin position="421"/>
        <end position="433"/>
    </location>
</feature>
<dbReference type="InterPro" id="IPR002110">
    <property type="entry name" value="Ankyrin_rpt"/>
</dbReference>
<feature type="repeat" description="ANK" evidence="3">
    <location>
        <begin position="151"/>
        <end position="183"/>
    </location>
</feature>
<keyword evidence="2 4" id="KW-0175">Coiled coil</keyword>
<dbReference type="Ensembl" id="ENSLOCT00000015171.1">
    <property type="protein sequence ID" value="ENSLOCP00000015142.1"/>
    <property type="gene ID" value="ENSLOCG00000012300.1"/>
</dbReference>
<dbReference type="Proteomes" id="UP000018468">
    <property type="component" value="Linkage group LG2"/>
</dbReference>
<dbReference type="GeneTree" id="ENSGT00940000157400"/>
<accession>W5N3D3</accession>
<dbReference type="Pfam" id="PF12796">
    <property type="entry name" value="Ank_2"/>
    <property type="match status" value="2"/>
</dbReference>
<dbReference type="SUPFAM" id="SSF48403">
    <property type="entry name" value="Ankyrin repeat"/>
    <property type="match status" value="1"/>
</dbReference>
<dbReference type="SMART" id="SM00248">
    <property type="entry name" value="ANK"/>
    <property type="match status" value="6"/>
</dbReference>
<feature type="repeat" description="ANK" evidence="3">
    <location>
        <begin position="85"/>
        <end position="117"/>
    </location>
</feature>
<feature type="compositionally biased region" description="Basic and acidic residues" evidence="5">
    <location>
        <begin position="434"/>
        <end position="451"/>
    </location>
</feature>
<dbReference type="PRINTS" id="PR01415">
    <property type="entry name" value="ANKYRIN"/>
</dbReference>
<feature type="region of interest" description="Disordered" evidence="5">
    <location>
        <begin position="404"/>
        <end position="483"/>
    </location>
</feature>
<reference evidence="6" key="3">
    <citation type="submission" date="2025-09" db="UniProtKB">
        <authorList>
            <consortium name="Ensembl"/>
        </authorList>
    </citation>
    <scope>IDENTIFICATION</scope>
</reference>
<evidence type="ECO:0000256" key="5">
    <source>
        <dbReference type="SAM" id="MobiDB-lite"/>
    </source>
</evidence>
<evidence type="ECO:0000256" key="1">
    <source>
        <dbReference type="ARBA" id="ARBA00022737"/>
    </source>
</evidence>
<dbReference type="EMBL" id="AHAT01032670">
    <property type="status" value="NOT_ANNOTATED_CDS"/>
    <property type="molecule type" value="Genomic_DNA"/>
</dbReference>
<dbReference type="InParanoid" id="W5N3D3"/>
<feature type="region of interest" description="Disordered" evidence="5">
    <location>
        <begin position="248"/>
        <end position="288"/>
    </location>
</feature>
<dbReference type="STRING" id="7918.ENSLOCP00000015142"/>
<dbReference type="PANTHER" id="PTHR24129:SF0">
    <property type="entry name" value="ANKYCORBIN"/>
    <property type="match status" value="1"/>
</dbReference>
<feature type="compositionally biased region" description="Basic and acidic residues" evidence="5">
    <location>
        <begin position="248"/>
        <end position="270"/>
    </location>
</feature>
<evidence type="ECO:0000313" key="7">
    <source>
        <dbReference type="Proteomes" id="UP000018468"/>
    </source>
</evidence>
<keyword evidence="7" id="KW-1185">Reference proteome</keyword>
<evidence type="ECO:0000256" key="2">
    <source>
        <dbReference type="ARBA" id="ARBA00023054"/>
    </source>
</evidence>
<sequence>MKSLKAKFRKSDGHEWNKNDDRLLNAVEHGEVDKVTSLLGKKGVNAVKLDSEGKSALHWAAAKGQVECLGAILAHGADASVLDASGSSPLHLAAKNNHQECALKLIQSKCVIEALDSTGKTALHHAAAIGSVPIVQLLCEHKCPVNIKDVDGCTPLLLSARHAHTEVCRSLIDHRADINTCDKNGRTAVMLASESSSLPTVEVLIQKGADLRLVDTLGHDVLHYAKLSGNAEVVNLLQAALSKLSPDCDKKTPKQLQHDQVTRLNEERGTTPKKRKAPPPPISPLQNFQPCDFSSPPFVTPSQTPFMSNDDSFTELHIKNACYWTGVLVLPQGELKNTVLEGEIEKLQEERNMLLQTIQDLNVILNHNQAELNGNEEGNLVAVLQAKIASLSLEHQQVENILKRPTHQSEEDSQHGEQEGSRPNSFDSNASYHSTKDDFDKSVEAHDMPAKEDEETVSEEPALGSSSTSVEQEDPGKSVKMESEEEIKVLREALQHLQFKLSESELEKKTLQAKLLPGSADVLQHSPDEVSEYVSELRDKIKETQSKYEDAMKEVLALRDEMKSEAVVSEEDKAVPNMQELKELYDSEIKHLKDKLSRALQEQERDANLIKQLESNVESMGNRLSAEECEEMKNSYSMLIENINQEKALLLEKYKEAQEENKMLQDALRGTVPVESAAKDFDDMKAEMSRTIDGLQRRLLELSHSYSEAKSELSIARNKLATCEKETGLNEQKLEEYVTKEHHDNVMLDFTQKIQKMQDSLAETEAKYREALKENTVLKEEAESEKQHSVSLSDHTQVVSSLGNAIKELEAQVDKLKEQLSQKALQIDALQKQLSEKISLQEDLVPRSTHEGLKNTLESEIKQLMLDLQEALKKQEVLNREVSQARQEVKEARNEKQTIQGIVASKDEECDELRTRCREAQELIFDLKKRVECLSSLEQDKDKKIEELTKEVVKLKDALNSLSQLSYTTGTPKRQNQQMESLQQQVKQLQFQLAESKKQHQEIVSVYRMHLLYAVQGQMDEDVQKALKQILMMCKLPAETK</sequence>
<reference evidence="7" key="1">
    <citation type="submission" date="2011-12" db="EMBL/GenBank/DDBJ databases">
        <title>The Draft Genome of Lepisosteus oculatus.</title>
        <authorList>
            <consortium name="The Broad Institute Genome Assembly &amp; Analysis Group"/>
            <consortium name="Computational R&amp;D Group"/>
            <consortium name="and Sequencing Platform"/>
            <person name="Di Palma F."/>
            <person name="Alfoldi J."/>
            <person name="Johnson J."/>
            <person name="Berlin A."/>
            <person name="Gnerre S."/>
            <person name="Jaffe D."/>
            <person name="MacCallum I."/>
            <person name="Young S."/>
            <person name="Walker B.J."/>
            <person name="Lander E.S."/>
            <person name="Lindblad-Toh K."/>
        </authorList>
    </citation>
    <scope>NUCLEOTIDE SEQUENCE [LARGE SCALE GENOMIC DNA]</scope>
</reference>
<dbReference type="PROSITE" id="PS50088">
    <property type="entry name" value="ANK_REPEAT"/>
    <property type="match status" value="5"/>
</dbReference>
<feature type="repeat" description="ANK" evidence="3">
    <location>
        <begin position="118"/>
        <end position="150"/>
    </location>
</feature>
<feature type="coiled-coil region" evidence="4">
    <location>
        <begin position="692"/>
        <end position="999"/>
    </location>
</feature>
<evidence type="ECO:0000256" key="4">
    <source>
        <dbReference type="SAM" id="Coils"/>
    </source>
</evidence>
<dbReference type="OMA" id="EEALCEM"/>
<reference evidence="6" key="2">
    <citation type="submission" date="2025-08" db="UniProtKB">
        <authorList>
            <consortium name="Ensembl"/>
        </authorList>
    </citation>
    <scope>IDENTIFICATION</scope>
</reference>
<feature type="repeat" description="ANK" evidence="3">
    <location>
        <begin position="52"/>
        <end position="84"/>
    </location>
</feature>
<dbReference type="PROSITE" id="PS50297">
    <property type="entry name" value="ANK_REP_REGION"/>
    <property type="match status" value="5"/>
</dbReference>
<evidence type="ECO:0000313" key="6">
    <source>
        <dbReference type="Ensembl" id="ENSLOCP00000015142.1"/>
    </source>
</evidence>
<feature type="compositionally biased region" description="Basic and acidic residues" evidence="5">
    <location>
        <begin position="407"/>
        <end position="420"/>
    </location>
</feature>
<feature type="coiled-coil region" evidence="4">
    <location>
        <begin position="330"/>
        <end position="401"/>
    </location>
</feature>
<dbReference type="Gene3D" id="1.25.40.20">
    <property type="entry name" value="Ankyrin repeat-containing domain"/>
    <property type="match status" value="2"/>
</dbReference>
<feature type="compositionally biased region" description="Basic and acidic residues" evidence="5">
    <location>
        <begin position="474"/>
        <end position="483"/>
    </location>
</feature>
<name>W5N3D3_LEPOC</name>
<dbReference type="EMBL" id="AHAT01032672">
    <property type="status" value="NOT_ANNOTATED_CDS"/>
    <property type="molecule type" value="Genomic_DNA"/>
</dbReference>
<dbReference type="GO" id="GO:0003779">
    <property type="term" value="F:actin binding"/>
    <property type="evidence" value="ECO:0007669"/>
    <property type="project" value="InterPro"/>
</dbReference>
<dbReference type="EMBL" id="AHAT01032669">
    <property type="status" value="NOT_ANNOTATED_CDS"/>
    <property type="molecule type" value="Genomic_DNA"/>
</dbReference>
<dbReference type="Pfam" id="PF13857">
    <property type="entry name" value="Ank_5"/>
    <property type="match status" value="1"/>
</dbReference>
<dbReference type="PANTHER" id="PTHR24129">
    <property type="entry name" value="ANKYCORBIN"/>
    <property type="match status" value="1"/>
</dbReference>
<dbReference type="EMBL" id="AHAT01032671">
    <property type="status" value="NOT_ANNOTATED_CDS"/>
    <property type="molecule type" value="Genomic_DNA"/>
</dbReference>
<keyword evidence="3" id="KW-0040">ANK repeat</keyword>
<dbReference type="HOGENOM" id="CLU_005323_2_0_1"/>
<feature type="repeat" description="ANK" evidence="3">
    <location>
        <begin position="184"/>
        <end position="216"/>
    </location>
</feature>
<dbReference type="eggNOG" id="ENOG502QUEG">
    <property type="taxonomic scope" value="Eukaryota"/>
</dbReference>
<proteinExistence type="predicted"/>
<dbReference type="InterPro" id="IPR042420">
    <property type="entry name" value="RAI14/UACA"/>
</dbReference>